<evidence type="ECO:0000259" key="8">
    <source>
        <dbReference type="PROSITE" id="PS52029"/>
    </source>
</evidence>
<comment type="pathway">
    <text evidence="1 6">Cell wall biogenesis; peptidoglycan biosynthesis.</text>
</comment>
<evidence type="ECO:0000313" key="10">
    <source>
        <dbReference type="Proteomes" id="UP001501509"/>
    </source>
</evidence>
<evidence type="ECO:0000313" key="9">
    <source>
        <dbReference type="EMBL" id="GAA2614619.1"/>
    </source>
</evidence>
<proteinExistence type="predicted"/>
<evidence type="ECO:0000256" key="5">
    <source>
        <dbReference type="ARBA" id="ARBA00023316"/>
    </source>
</evidence>
<organism evidence="9 10">
    <name type="scientific">Actinomadura fulvescens</name>
    <dbReference type="NCBI Taxonomy" id="46160"/>
    <lineage>
        <taxon>Bacteria</taxon>
        <taxon>Bacillati</taxon>
        <taxon>Actinomycetota</taxon>
        <taxon>Actinomycetes</taxon>
        <taxon>Streptosporangiales</taxon>
        <taxon>Thermomonosporaceae</taxon>
        <taxon>Actinomadura</taxon>
    </lineage>
</organism>
<dbReference type="PROSITE" id="PS52029">
    <property type="entry name" value="LD_TPASE"/>
    <property type="match status" value="1"/>
</dbReference>
<gene>
    <name evidence="9" type="ORF">GCM10010411_56950</name>
</gene>
<dbReference type="InterPro" id="IPR005490">
    <property type="entry name" value="LD_TPept_cat_dom"/>
</dbReference>
<feature type="active site" description="Proton donor/acceptor" evidence="6">
    <location>
        <position position="209"/>
    </location>
</feature>
<dbReference type="RefSeq" id="WP_344545525.1">
    <property type="nucleotide sequence ID" value="NZ_BAAATD010000008.1"/>
</dbReference>
<feature type="active site" description="Nucleophile" evidence="6">
    <location>
        <position position="223"/>
    </location>
</feature>
<dbReference type="InterPro" id="IPR036366">
    <property type="entry name" value="PGBDSf"/>
</dbReference>
<feature type="chain" id="PRO_5046102092" evidence="7">
    <location>
        <begin position="27"/>
        <end position="248"/>
    </location>
</feature>
<dbReference type="SUPFAM" id="SSF141523">
    <property type="entry name" value="L,D-transpeptidase catalytic domain-like"/>
    <property type="match status" value="1"/>
</dbReference>
<accession>A0ABN3Q339</accession>
<dbReference type="CDD" id="cd16913">
    <property type="entry name" value="YkuD_like"/>
    <property type="match status" value="1"/>
</dbReference>
<keyword evidence="3 6" id="KW-0133">Cell shape</keyword>
<sequence>MRLKIAGLALVAGAVTAPLISSPAEAAALSANAPGTVAAAPAASAAAPPTLHYGSKGKYVTYLQKRLRALRYDPGSVDGRYGKDTLYAVWAFQKVNGLKPGGKGTVGKGTWRALARPKSPVRIVKKPAANRVEISKKRQLVVVYKNNRVYLISHTSTGNNKRYCYKGECDVARTPSGNFKVTRKINGWRHAKLGDLYKPIYFYRGWALHGSPSVPLYPASHGCARLPMKHTADLMFKIIPVGFRVYVR</sequence>
<dbReference type="InterPro" id="IPR002477">
    <property type="entry name" value="Peptidoglycan-bd-like"/>
</dbReference>
<keyword evidence="10" id="KW-1185">Reference proteome</keyword>
<comment type="caution">
    <text evidence="9">The sequence shown here is derived from an EMBL/GenBank/DDBJ whole genome shotgun (WGS) entry which is preliminary data.</text>
</comment>
<dbReference type="Proteomes" id="UP001501509">
    <property type="component" value="Unassembled WGS sequence"/>
</dbReference>
<keyword evidence="2" id="KW-0808">Transferase</keyword>
<evidence type="ECO:0000256" key="4">
    <source>
        <dbReference type="ARBA" id="ARBA00022984"/>
    </source>
</evidence>
<dbReference type="PANTHER" id="PTHR30582">
    <property type="entry name" value="L,D-TRANSPEPTIDASE"/>
    <property type="match status" value="1"/>
</dbReference>
<evidence type="ECO:0000256" key="1">
    <source>
        <dbReference type="ARBA" id="ARBA00004752"/>
    </source>
</evidence>
<dbReference type="InterPro" id="IPR038063">
    <property type="entry name" value="Transpep_catalytic_dom"/>
</dbReference>
<keyword evidence="7" id="KW-0732">Signal</keyword>
<evidence type="ECO:0000256" key="7">
    <source>
        <dbReference type="SAM" id="SignalP"/>
    </source>
</evidence>
<dbReference type="PANTHER" id="PTHR30582:SF2">
    <property type="entry name" value="L,D-TRANSPEPTIDASE YCIB-RELATED"/>
    <property type="match status" value="1"/>
</dbReference>
<dbReference type="Gene3D" id="2.40.440.10">
    <property type="entry name" value="L,D-transpeptidase catalytic domain-like"/>
    <property type="match status" value="1"/>
</dbReference>
<dbReference type="Pfam" id="PF01471">
    <property type="entry name" value="PG_binding_1"/>
    <property type="match status" value="1"/>
</dbReference>
<keyword evidence="5 6" id="KW-0961">Cell wall biogenesis/degradation</keyword>
<dbReference type="Gene3D" id="1.10.101.10">
    <property type="entry name" value="PGBD-like superfamily/PGBD"/>
    <property type="match status" value="1"/>
</dbReference>
<dbReference type="EMBL" id="BAAATD010000008">
    <property type="protein sequence ID" value="GAA2614619.1"/>
    <property type="molecule type" value="Genomic_DNA"/>
</dbReference>
<keyword evidence="4 6" id="KW-0573">Peptidoglycan synthesis</keyword>
<evidence type="ECO:0000256" key="3">
    <source>
        <dbReference type="ARBA" id="ARBA00022960"/>
    </source>
</evidence>
<reference evidence="9 10" key="1">
    <citation type="journal article" date="2019" name="Int. J. Syst. Evol. Microbiol.">
        <title>The Global Catalogue of Microorganisms (GCM) 10K type strain sequencing project: providing services to taxonomists for standard genome sequencing and annotation.</title>
        <authorList>
            <consortium name="The Broad Institute Genomics Platform"/>
            <consortium name="The Broad Institute Genome Sequencing Center for Infectious Disease"/>
            <person name="Wu L."/>
            <person name="Ma J."/>
        </authorList>
    </citation>
    <scope>NUCLEOTIDE SEQUENCE [LARGE SCALE GENOMIC DNA]</scope>
    <source>
        <strain evidence="9 10">JCM 6833</strain>
    </source>
</reference>
<evidence type="ECO:0000256" key="6">
    <source>
        <dbReference type="PROSITE-ProRule" id="PRU01373"/>
    </source>
</evidence>
<dbReference type="SUPFAM" id="SSF47090">
    <property type="entry name" value="PGBD-like"/>
    <property type="match status" value="1"/>
</dbReference>
<feature type="domain" description="L,D-TPase catalytic" evidence="8">
    <location>
        <begin position="130"/>
        <end position="248"/>
    </location>
</feature>
<feature type="signal peptide" evidence="7">
    <location>
        <begin position="1"/>
        <end position="26"/>
    </location>
</feature>
<evidence type="ECO:0000256" key="2">
    <source>
        <dbReference type="ARBA" id="ARBA00022679"/>
    </source>
</evidence>
<dbReference type="Pfam" id="PF03734">
    <property type="entry name" value="YkuD"/>
    <property type="match status" value="1"/>
</dbReference>
<protein>
    <submittedName>
        <fullName evidence="9">L,D-transpeptidase family protein</fullName>
    </submittedName>
</protein>
<dbReference type="InterPro" id="IPR050979">
    <property type="entry name" value="LD-transpeptidase"/>
</dbReference>
<dbReference type="InterPro" id="IPR036365">
    <property type="entry name" value="PGBD-like_sf"/>
</dbReference>
<name>A0ABN3Q339_9ACTN</name>